<organism evidence="2 3">
    <name type="scientific">Paludibacterium paludis</name>
    <dbReference type="NCBI Taxonomy" id="1225769"/>
    <lineage>
        <taxon>Bacteria</taxon>
        <taxon>Pseudomonadati</taxon>
        <taxon>Pseudomonadota</taxon>
        <taxon>Betaproteobacteria</taxon>
        <taxon>Neisseriales</taxon>
        <taxon>Chromobacteriaceae</taxon>
        <taxon>Paludibacterium</taxon>
    </lineage>
</organism>
<comment type="caution">
    <text evidence="2">The sequence shown here is derived from an EMBL/GenBank/DDBJ whole genome shotgun (WGS) entry which is preliminary data.</text>
</comment>
<dbReference type="Gene3D" id="3.30.750.140">
    <property type="match status" value="1"/>
</dbReference>
<keyword evidence="3" id="KW-1185">Reference proteome</keyword>
<evidence type="ECO:0000313" key="2">
    <source>
        <dbReference type="EMBL" id="GGY29662.1"/>
    </source>
</evidence>
<dbReference type="AlphaFoldDB" id="A0A918P656"/>
<feature type="domain" description="Flagellar hook-length control protein-like C-terminal" evidence="1">
    <location>
        <begin position="259"/>
        <end position="334"/>
    </location>
</feature>
<dbReference type="Proteomes" id="UP000645257">
    <property type="component" value="Unassembled WGS sequence"/>
</dbReference>
<dbReference type="RefSeq" id="WP_189536885.1">
    <property type="nucleotide sequence ID" value="NZ_BMYX01000031.1"/>
</dbReference>
<dbReference type="EMBL" id="BMYX01000031">
    <property type="protein sequence ID" value="GGY29662.1"/>
    <property type="molecule type" value="Genomic_DNA"/>
</dbReference>
<accession>A0A918P656</accession>
<dbReference type="InterPro" id="IPR021136">
    <property type="entry name" value="Flagellar_hook_control-like_C"/>
</dbReference>
<protein>
    <recommendedName>
        <fullName evidence="1">Flagellar hook-length control protein-like C-terminal domain-containing protein</fullName>
    </recommendedName>
</protein>
<reference evidence="2" key="2">
    <citation type="submission" date="2020-09" db="EMBL/GenBank/DDBJ databases">
        <authorList>
            <person name="Sun Q."/>
            <person name="Kim S."/>
        </authorList>
    </citation>
    <scope>NUCLEOTIDE SEQUENCE</scope>
    <source>
        <strain evidence="2">KCTC 32182</strain>
    </source>
</reference>
<evidence type="ECO:0000259" key="1">
    <source>
        <dbReference type="Pfam" id="PF02120"/>
    </source>
</evidence>
<name>A0A918P656_9NEIS</name>
<reference evidence="2" key="1">
    <citation type="journal article" date="2014" name="Int. J. Syst. Evol. Microbiol.">
        <title>Complete genome sequence of Corynebacterium casei LMG S-19264T (=DSM 44701T), isolated from a smear-ripened cheese.</title>
        <authorList>
            <consortium name="US DOE Joint Genome Institute (JGI-PGF)"/>
            <person name="Walter F."/>
            <person name="Albersmeier A."/>
            <person name="Kalinowski J."/>
            <person name="Ruckert C."/>
        </authorList>
    </citation>
    <scope>NUCLEOTIDE SEQUENCE</scope>
    <source>
        <strain evidence="2">KCTC 32182</strain>
    </source>
</reference>
<dbReference type="Pfam" id="PF02120">
    <property type="entry name" value="Flg_hook"/>
    <property type="match status" value="1"/>
</dbReference>
<gene>
    <name evidence="2" type="ORF">GCM10011289_35720</name>
</gene>
<evidence type="ECO:0000313" key="3">
    <source>
        <dbReference type="Proteomes" id="UP000645257"/>
    </source>
</evidence>
<proteinExistence type="predicted"/>
<sequence>MIGPINLPSTLDTQPISPIRLLTEGGKLLIEVASSPEKLPSLILGEQVTGRIAERLGNDQLAVLIKNGLFTLNLPKGTPVSGDTLSLRVASLKPELTFVLNDTAQEGASKDSSVEVSLSRTSRYLTDLLRVGDKAERPAKALNLDASQDSPPHLAQAMRKDVQKSGLFYESHLKAWNEGRMPLEDLRQEPQATLTKALADPRHPAGAEARAELGKLVQQQLMTQETQQLPLQGLAWPGQPVSVLIEQDKTDDREGGHGNPEDQAWTTSLSLSLPAMGGLDARLRLVGGSVQVTFLTDSERAGELIREHGRRLEEGLELAGIQLATLVVKHEAPQS</sequence>
<dbReference type="InterPro" id="IPR038610">
    <property type="entry name" value="FliK-like_C_sf"/>
</dbReference>